<evidence type="ECO:0000256" key="1">
    <source>
        <dbReference type="SAM" id="MobiDB-lite"/>
    </source>
</evidence>
<feature type="region of interest" description="Disordered" evidence="1">
    <location>
        <begin position="399"/>
        <end position="447"/>
    </location>
</feature>
<proteinExistence type="predicted"/>
<dbReference type="InterPro" id="IPR050253">
    <property type="entry name" value="Seed_Storage-Functional"/>
</dbReference>
<dbReference type="AlphaFoldDB" id="A0AAX6DXM7"/>
<dbReference type="InterPro" id="IPR014710">
    <property type="entry name" value="RmlC-like_jellyroll"/>
</dbReference>
<keyword evidence="2" id="KW-0732">Signal</keyword>
<dbReference type="CDD" id="cd02244">
    <property type="entry name" value="cupin_7S_vicilin-like_N"/>
    <property type="match status" value="1"/>
</dbReference>
<dbReference type="SUPFAM" id="SSF51182">
    <property type="entry name" value="RmlC-like cupins"/>
    <property type="match status" value="2"/>
</dbReference>
<evidence type="ECO:0000256" key="2">
    <source>
        <dbReference type="SAM" id="SignalP"/>
    </source>
</evidence>
<feature type="compositionally biased region" description="Pro residues" evidence="1">
    <location>
        <begin position="421"/>
        <end position="440"/>
    </location>
</feature>
<evidence type="ECO:0000259" key="3">
    <source>
        <dbReference type="SMART" id="SM00835"/>
    </source>
</evidence>
<dbReference type="Proteomes" id="UP001140949">
    <property type="component" value="Unassembled WGS sequence"/>
</dbReference>
<feature type="signal peptide" evidence="2">
    <location>
        <begin position="1"/>
        <end position="24"/>
    </location>
</feature>
<evidence type="ECO:0000313" key="4">
    <source>
        <dbReference type="EMBL" id="KAJ6796429.1"/>
    </source>
</evidence>
<evidence type="ECO:0000313" key="5">
    <source>
        <dbReference type="Proteomes" id="UP001140949"/>
    </source>
</evidence>
<reference evidence="4" key="2">
    <citation type="submission" date="2023-04" db="EMBL/GenBank/DDBJ databases">
        <authorList>
            <person name="Bruccoleri R.E."/>
            <person name="Oakeley E.J."/>
            <person name="Faust A.-M."/>
            <person name="Dessus-Babus S."/>
            <person name="Altorfer M."/>
            <person name="Burckhardt D."/>
            <person name="Oertli M."/>
            <person name="Naumann U."/>
            <person name="Petersen F."/>
            <person name="Wong J."/>
        </authorList>
    </citation>
    <scope>NUCLEOTIDE SEQUENCE</scope>
    <source>
        <strain evidence="4">GSM-AAB239-AS_SAM_17_03QT</strain>
        <tissue evidence="4">Leaf</tissue>
    </source>
</reference>
<dbReference type="CDD" id="cd02245">
    <property type="entry name" value="cupin_7S_vicilin-like_C"/>
    <property type="match status" value="1"/>
</dbReference>
<dbReference type="InterPro" id="IPR006045">
    <property type="entry name" value="Cupin_1"/>
</dbReference>
<feature type="compositionally biased region" description="Polar residues" evidence="1">
    <location>
        <begin position="310"/>
        <end position="320"/>
    </location>
</feature>
<name>A0AAX6DXM7_IRIPA</name>
<dbReference type="InterPro" id="IPR011051">
    <property type="entry name" value="RmlC_Cupin_sf"/>
</dbReference>
<accession>A0AAX6DXM7</accession>
<feature type="compositionally biased region" description="Basic and acidic residues" evidence="1">
    <location>
        <begin position="323"/>
        <end position="333"/>
    </location>
</feature>
<dbReference type="PANTHER" id="PTHR31189:SF13">
    <property type="entry name" value="CUPINCIN"/>
    <property type="match status" value="1"/>
</dbReference>
<dbReference type="Pfam" id="PF00190">
    <property type="entry name" value="Cupin_1"/>
    <property type="match status" value="2"/>
</dbReference>
<dbReference type="EMBL" id="JANAVB010041219">
    <property type="protein sequence ID" value="KAJ6796429.1"/>
    <property type="molecule type" value="Genomic_DNA"/>
</dbReference>
<dbReference type="Gene3D" id="2.60.120.10">
    <property type="entry name" value="Jelly Rolls"/>
    <property type="match status" value="2"/>
</dbReference>
<keyword evidence="5" id="KW-1185">Reference proteome</keyword>
<feature type="domain" description="Cupin type-1" evidence="3">
    <location>
        <begin position="238"/>
        <end position="484"/>
    </location>
</feature>
<feature type="region of interest" description="Disordered" evidence="1">
    <location>
        <begin position="309"/>
        <end position="333"/>
    </location>
</feature>
<organism evidence="4 5">
    <name type="scientific">Iris pallida</name>
    <name type="common">Sweet iris</name>
    <dbReference type="NCBI Taxonomy" id="29817"/>
    <lineage>
        <taxon>Eukaryota</taxon>
        <taxon>Viridiplantae</taxon>
        <taxon>Streptophyta</taxon>
        <taxon>Embryophyta</taxon>
        <taxon>Tracheophyta</taxon>
        <taxon>Spermatophyta</taxon>
        <taxon>Magnoliopsida</taxon>
        <taxon>Liliopsida</taxon>
        <taxon>Asparagales</taxon>
        <taxon>Iridaceae</taxon>
        <taxon>Iridoideae</taxon>
        <taxon>Irideae</taxon>
        <taxon>Iris</taxon>
    </lineage>
</organism>
<feature type="domain" description="Cupin type-1" evidence="3">
    <location>
        <begin position="59"/>
        <end position="204"/>
    </location>
</feature>
<dbReference type="PANTHER" id="PTHR31189">
    <property type="entry name" value="OS03G0336100 PROTEIN-RELATED"/>
    <property type="match status" value="1"/>
</dbReference>
<feature type="compositionally biased region" description="Basic residues" evidence="1">
    <location>
        <begin position="407"/>
        <end position="419"/>
    </location>
</feature>
<reference evidence="4" key="1">
    <citation type="journal article" date="2023" name="GigaByte">
        <title>Genome assembly of the bearded iris, Iris pallida Lam.</title>
        <authorList>
            <person name="Bruccoleri R.E."/>
            <person name="Oakeley E.J."/>
            <person name="Faust A.M.E."/>
            <person name="Altorfer M."/>
            <person name="Dessus-Babus S."/>
            <person name="Burckhardt D."/>
            <person name="Oertli M."/>
            <person name="Naumann U."/>
            <person name="Petersen F."/>
            <person name="Wong J."/>
        </authorList>
    </citation>
    <scope>NUCLEOTIDE SEQUENCE</scope>
    <source>
        <strain evidence="4">GSM-AAB239-AS_SAM_17_03QT</strain>
    </source>
</reference>
<feature type="chain" id="PRO_5043533874" evidence="2">
    <location>
        <begin position="25"/>
        <end position="515"/>
    </location>
</feature>
<comment type="caution">
    <text evidence="4">The sequence shown here is derived from an EMBL/GenBank/DDBJ whole genome shotgun (WGS) entry which is preliminary data.</text>
</comment>
<gene>
    <name evidence="4" type="ORF">M6B38_218470</name>
</gene>
<protein>
    <submittedName>
        <fullName evidence="4">Acrosin</fullName>
    </submittedName>
</protein>
<dbReference type="SMART" id="SM00835">
    <property type="entry name" value="Cupin_1"/>
    <property type="match status" value="2"/>
</dbReference>
<sequence>MATKSITSLLLLSVFLLSTSLVLSSRREDERDESNPYVFGGESFIHRARTQHGSIRVLRNFLQKSSLLMGIANYRLAMFEANPRTFAVPKQSDAEQIFFVTQGEGTVTLLRNEESRDQSHNIKRESHNIRKGDIIRVQAGTVFYIINNSNNQKLQIVMLVQPVSVPGQFEDLYIGGGDKPESVWRTFSTRILEAALNTQQEKLERLFGQQKEGEIIQASEEQIRGLSGQPSTEGRQPFNLLEKRPDRSNERGQLYIANFEDYEELRDLDVHVTFTNIARGSMMAPFYESKATEIMIVSDGRGEFEMVSPHLSSQNQSQCRRGQWGEESKEEEEGRCRYQKVKSSLTQGTVFIIPAGHPTAIIASEEQNLQVVCFKVHARNSRKVFLAGRNNVVNEMEKEAKELSARAPRRRASSHRRRAPWPAPPTIFLLRPPPSPPPPSSGSSSFSTFSSSSFLSTQVAPASSRGMEKEAKELSFGVPSKLVENVFGGSKDEVFVRGPEQTQPGMKAFWEFAGF</sequence>